<feature type="compositionally biased region" description="Low complexity" evidence="1">
    <location>
        <begin position="244"/>
        <end position="255"/>
    </location>
</feature>
<name>A0ABN9RGD4_9DINO</name>
<comment type="caution">
    <text evidence="2">The sequence shown here is derived from an EMBL/GenBank/DDBJ whole genome shotgun (WGS) entry which is preliminary data.</text>
</comment>
<sequence>GSTSTCALLVPVIGASKDVCTEFFSRRGEAVEVFIAERSTRGVRVAWKEVDEKVASYKKREVQSERAPDRIVTLQDYMEELQLGDPYTNGKGRQVVMHEGLQCVRIPGRLEWKVKHVTIQGVSQVRTHHAPQDAIFQGQLDRAFAGLSTSLSAAFSRPTGEAAPSIFAKACAPALPAPGSQPTPPPPPTPPSSTTPDQPNMFGGFTAGYIPVLVPGGGAPAAEAKAASKTAAKAASKGKKRRLASSASSGSAGAEETAEAKKRGPGRPRANRRTALLNHLEDYRNSNQYEKYFAVQNFGRQLTKALSDYSDTIVPEATYNQEMAAAKEAGGEEPELYIDSDEVQALRKQGQEALSMAKAWMKSGSFDKAFASAYKISLTFLATPPLASVPFPHWMLQEFIAKQEKRGQQVRRRVQPIQPPCHFLEAATLDGQMWAQLEPKKLTEAGFPTPEAHHAMTVDMVKMKISMVCQGDPKFLQQDLLRLSSALPAWASAEISADMSAVKTVMCMLQEDVVPGPADLEAAQECVTGIFESRWPMAGSLLQWPNAKKLMRDVQQAVSGHAFGIDLQKRAMAAVGNAREYFAKDASTMDVVSRAASVIGHLDHICQILSEATPLAQRCISRESVDNALCEYMASGGDL</sequence>
<accession>A0ABN9RGD4</accession>
<proteinExistence type="predicted"/>
<reference evidence="2" key="1">
    <citation type="submission" date="2023-10" db="EMBL/GenBank/DDBJ databases">
        <authorList>
            <person name="Chen Y."/>
            <person name="Shah S."/>
            <person name="Dougan E. K."/>
            <person name="Thang M."/>
            <person name="Chan C."/>
        </authorList>
    </citation>
    <scope>NUCLEOTIDE SEQUENCE [LARGE SCALE GENOMIC DNA]</scope>
</reference>
<feature type="compositionally biased region" description="Basic residues" evidence="1">
    <location>
        <begin position="263"/>
        <end position="272"/>
    </location>
</feature>
<keyword evidence="3" id="KW-1185">Reference proteome</keyword>
<feature type="compositionally biased region" description="Pro residues" evidence="1">
    <location>
        <begin position="175"/>
        <end position="193"/>
    </location>
</feature>
<feature type="region of interest" description="Disordered" evidence="1">
    <location>
        <begin position="173"/>
        <end position="201"/>
    </location>
</feature>
<dbReference type="Proteomes" id="UP001189429">
    <property type="component" value="Unassembled WGS sequence"/>
</dbReference>
<gene>
    <name evidence="2" type="ORF">PCOR1329_LOCUS19851</name>
</gene>
<protein>
    <submittedName>
        <fullName evidence="2">Uncharacterized protein</fullName>
    </submittedName>
</protein>
<evidence type="ECO:0000256" key="1">
    <source>
        <dbReference type="SAM" id="MobiDB-lite"/>
    </source>
</evidence>
<organism evidence="2 3">
    <name type="scientific">Prorocentrum cordatum</name>
    <dbReference type="NCBI Taxonomy" id="2364126"/>
    <lineage>
        <taxon>Eukaryota</taxon>
        <taxon>Sar</taxon>
        <taxon>Alveolata</taxon>
        <taxon>Dinophyceae</taxon>
        <taxon>Prorocentrales</taxon>
        <taxon>Prorocentraceae</taxon>
        <taxon>Prorocentrum</taxon>
    </lineage>
</organism>
<feature type="region of interest" description="Disordered" evidence="1">
    <location>
        <begin position="233"/>
        <end position="272"/>
    </location>
</feature>
<feature type="non-terminal residue" evidence="2">
    <location>
        <position position="1"/>
    </location>
</feature>
<feature type="non-terminal residue" evidence="2">
    <location>
        <position position="639"/>
    </location>
</feature>
<evidence type="ECO:0000313" key="2">
    <source>
        <dbReference type="EMBL" id="CAK0817181.1"/>
    </source>
</evidence>
<evidence type="ECO:0000313" key="3">
    <source>
        <dbReference type="Proteomes" id="UP001189429"/>
    </source>
</evidence>
<dbReference type="EMBL" id="CAUYUJ010006377">
    <property type="protein sequence ID" value="CAK0817181.1"/>
    <property type="molecule type" value="Genomic_DNA"/>
</dbReference>